<evidence type="ECO:0000313" key="1">
    <source>
        <dbReference type="EMBL" id="MBB5292570.1"/>
    </source>
</evidence>
<name>A0A7W8I0Y0_9CAUL</name>
<protein>
    <submittedName>
        <fullName evidence="1">Uncharacterized protein</fullName>
    </submittedName>
</protein>
<dbReference type="Proteomes" id="UP000566663">
    <property type="component" value="Unassembled WGS sequence"/>
</dbReference>
<reference evidence="1 2" key="1">
    <citation type="submission" date="2020-08" db="EMBL/GenBank/DDBJ databases">
        <title>Genomic Encyclopedia of Type Strains, Phase IV (KMG-IV): sequencing the most valuable type-strain genomes for metagenomic binning, comparative biology and taxonomic classification.</title>
        <authorList>
            <person name="Goeker M."/>
        </authorList>
    </citation>
    <scope>NUCLEOTIDE SEQUENCE [LARGE SCALE GENOMIC DNA]</scope>
    <source>
        <strain evidence="1 2">DSM 25335</strain>
    </source>
</reference>
<dbReference type="EMBL" id="JACHFZ010000004">
    <property type="protein sequence ID" value="MBB5292570.1"/>
    <property type="molecule type" value="Genomic_DNA"/>
</dbReference>
<organism evidence="1 2">
    <name type="scientific">Brevundimonas basaltis</name>
    <dbReference type="NCBI Taxonomy" id="472166"/>
    <lineage>
        <taxon>Bacteria</taxon>
        <taxon>Pseudomonadati</taxon>
        <taxon>Pseudomonadota</taxon>
        <taxon>Alphaproteobacteria</taxon>
        <taxon>Caulobacterales</taxon>
        <taxon>Caulobacteraceae</taxon>
        <taxon>Brevundimonas</taxon>
    </lineage>
</organism>
<gene>
    <name evidence="1" type="ORF">HNQ67_002094</name>
</gene>
<proteinExistence type="predicted"/>
<dbReference type="RefSeq" id="WP_183255093.1">
    <property type="nucleotide sequence ID" value="NZ_BAAAFF010000001.1"/>
</dbReference>
<comment type="caution">
    <text evidence="1">The sequence shown here is derived from an EMBL/GenBank/DDBJ whole genome shotgun (WGS) entry which is preliminary data.</text>
</comment>
<keyword evidence="2" id="KW-1185">Reference proteome</keyword>
<accession>A0A7W8I0Y0</accession>
<dbReference type="AlphaFoldDB" id="A0A7W8I0Y0"/>
<sequence>MKVHVLLAAVMICGGCATQPSGDAVPVNRAGDANLTCRQIADEAATLSERMGGTPTGGALGGVARAGAAALIPGAGLVMAGVDALKGPERARREADENRWHYLNGLYTARNCLQGGR</sequence>
<evidence type="ECO:0000313" key="2">
    <source>
        <dbReference type="Proteomes" id="UP000566663"/>
    </source>
</evidence>